<evidence type="ECO:0000256" key="3">
    <source>
        <dbReference type="ARBA" id="ARBA00022691"/>
    </source>
</evidence>
<gene>
    <name evidence="4" type="ORF">CYMTET_10141</name>
</gene>
<keyword evidence="1" id="KW-0489">Methyltransferase</keyword>
<evidence type="ECO:0000256" key="1">
    <source>
        <dbReference type="ARBA" id="ARBA00022603"/>
    </source>
</evidence>
<reference evidence="4 5" key="1">
    <citation type="journal article" date="2015" name="Genome Biol. Evol.">
        <title>Comparative Genomics of a Bacterivorous Green Alga Reveals Evolutionary Causalities and Consequences of Phago-Mixotrophic Mode of Nutrition.</title>
        <authorList>
            <person name="Burns J.A."/>
            <person name="Paasch A."/>
            <person name="Narechania A."/>
            <person name="Kim E."/>
        </authorList>
    </citation>
    <scope>NUCLEOTIDE SEQUENCE [LARGE SCALE GENOMIC DNA]</scope>
    <source>
        <strain evidence="4 5">PLY_AMNH</strain>
    </source>
</reference>
<accession>A0AAE0GQ13</accession>
<dbReference type="PANTHER" id="PTHR10259">
    <property type="entry name" value="THIOPURINE S-METHYLTRANSFERASE"/>
    <property type="match status" value="1"/>
</dbReference>
<keyword evidence="5" id="KW-1185">Reference proteome</keyword>
<dbReference type="InterPro" id="IPR008854">
    <property type="entry name" value="TPMT"/>
</dbReference>
<keyword evidence="3" id="KW-0949">S-adenosyl-L-methionine</keyword>
<proteinExistence type="predicted"/>
<dbReference type="EMBL" id="LGRX02003541">
    <property type="protein sequence ID" value="KAK3282103.1"/>
    <property type="molecule type" value="Genomic_DNA"/>
</dbReference>
<organism evidence="4 5">
    <name type="scientific">Cymbomonas tetramitiformis</name>
    <dbReference type="NCBI Taxonomy" id="36881"/>
    <lineage>
        <taxon>Eukaryota</taxon>
        <taxon>Viridiplantae</taxon>
        <taxon>Chlorophyta</taxon>
        <taxon>Pyramimonadophyceae</taxon>
        <taxon>Pyramimonadales</taxon>
        <taxon>Pyramimonadaceae</taxon>
        <taxon>Cymbomonas</taxon>
    </lineage>
</organism>
<dbReference type="PROSITE" id="PS51585">
    <property type="entry name" value="SAM_MT_TPMT"/>
    <property type="match status" value="1"/>
</dbReference>
<dbReference type="Pfam" id="PF05724">
    <property type="entry name" value="TPMT"/>
    <property type="match status" value="1"/>
</dbReference>
<dbReference type="GO" id="GO:0008119">
    <property type="term" value="F:thiopurine S-methyltransferase activity"/>
    <property type="evidence" value="ECO:0007669"/>
    <property type="project" value="TreeGrafter"/>
</dbReference>
<sequence length="177" mass="19869">MSARHHWYYAWAWELLAEQCMQNPIQQAVKSASPDMPYLAEKPNVQEVIGVEGVREAITQFIHENSALKFDECAAETPGFETWRSSKITLVLGDFFDIQEHHIGLVDKIWDRAALVAVDPALREAYVDSMDRVLRPGGQILLVTFDRAAGSLNGSGQFRCLSSGVKTRQESSEDMVQ</sequence>
<dbReference type="Proteomes" id="UP001190700">
    <property type="component" value="Unassembled WGS sequence"/>
</dbReference>
<dbReference type="PANTHER" id="PTHR10259:SF11">
    <property type="entry name" value="THIOPURINE S-METHYLTRANSFERASE"/>
    <property type="match status" value="1"/>
</dbReference>
<evidence type="ECO:0000313" key="5">
    <source>
        <dbReference type="Proteomes" id="UP001190700"/>
    </source>
</evidence>
<dbReference type="SUPFAM" id="SSF53335">
    <property type="entry name" value="S-adenosyl-L-methionine-dependent methyltransferases"/>
    <property type="match status" value="1"/>
</dbReference>
<dbReference type="Gene3D" id="3.40.50.150">
    <property type="entry name" value="Vaccinia Virus protein VP39"/>
    <property type="match status" value="1"/>
</dbReference>
<evidence type="ECO:0000313" key="4">
    <source>
        <dbReference type="EMBL" id="KAK3282103.1"/>
    </source>
</evidence>
<evidence type="ECO:0000256" key="2">
    <source>
        <dbReference type="ARBA" id="ARBA00022679"/>
    </source>
</evidence>
<keyword evidence="2" id="KW-0808">Transferase</keyword>
<dbReference type="AlphaFoldDB" id="A0AAE0GQ13"/>
<dbReference type="GO" id="GO:0032259">
    <property type="term" value="P:methylation"/>
    <property type="evidence" value="ECO:0007669"/>
    <property type="project" value="UniProtKB-KW"/>
</dbReference>
<protein>
    <submittedName>
        <fullName evidence="4">Uncharacterized protein</fullName>
    </submittedName>
</protein>
<name>A0AAE0GQ13_9CHLO</name>
<comment type="caution">
    <text evidence="4">The sequence shown here is derived from an EMBL/GenBank/DDBJ whole genome shotgun (WGS) entry which is preliminary data.</text>
</comment>
<dbReference type="InterPro" id="IPR029063">
    <property type="entry name" value="SAM-dependent_MTases_sf"/>
</dbReference>